<evidence type="ECO:0000313" key="1">
    <source>
        <dbReference type="EMBL" id="CAI0655187.1"/>
    </source>
</evidence>
<comment type="caution">
    <text evidence="1">The sequence shown here is derived from an EMBL/GenBank/DDBJ whole genome shotgun (WGS) entry which is preliminary data.</text>
</comment>
<organism evidence="1 2">
    <name type="scientific">Colletotrichum noveboracense</name>
    <dbReference type="NCBI Taxonomy" id="2664923"/>
    <lineage>
        <taxon>Eukaryota</taxon>
        <taxon>Fungi</taxon>
        <taxon>Dikarya</taxon>
        <taxon>Ascomycota</taxon>
        <taxon>Pezizomycotina</taxon>
        <taxon>Sordariomycetes</taxon>
        <taxon>Hypocreomycetidae</taxon>
        <taxon>Glomerellales</taxon>
        <taxon>Glomerellaceae</taxon>
        <taxon>Colletotrichum</taxon>
        <taxon>Colletotrichum gloeosporioides species complex</taxon>
    </lineage>
</organism>
<reference evidence="1" key="1">
    <citation type="submission" date="2022-08" db="EMBL/GenBank/DDBJ databases">
        <authorList>
            <person name="Giroux E."/>
            <person name="Giroux E."/>
        </authorList>
    </citation>
    <scope>NUCLEOTIDE SEQUENCE</scope>
    <source>
        <strain evidence="1">H1091258</strain>
    </source>
</reference>
<gene>
    <name evidence="1" type="ORF">CGXH109_LOCUS146261</name>
</gene>
<evidence type="ECO:0000313" key="2">
    <source>
        <dbReference type="Proteomes" id="UP001152533"/>
    </source>
</evidence>
<proteinExistence type="predicted"/>
<sequence length="143" mass="15877">MLLHISELQYHYGEQISANRKSDLWFAQLGEAAFGSITAVTEFVLQTKSFITQQLKRRLRKGGAFTLAALEWLAARVTASSSCTAVTVLKTHTQHNFTSKLLHIISSNKGKDAFSSRNTTWPLKLRLAITNSWKAGGSIRLAI</sequence>
<dbReference type="EMBL" id="CAMGZC010002689">
    <property type="protein sequence ID" value="CAI0655187.1"/>
    <property type="molecule type" value="Genomic_DNA"/>
</dbReference>
<dbReference type="AlphaFoldDB" id="A0A9W4S7P8"/>
<name>A0A9W4S7P8_9PEZI</name>
<accession>A0A9W4S7P8</accession>
<keyword evidence="2" id="KW-1185">Reference proteome</keyword>
<dbReference type="Proteomes" id="UP001152533">
    <property type="component" value="Unassembled WGS sequence"/>
</dbReference>
<protein>
    <submittedName>
        <fullName evidence="1">Uncharacterized protein</fullName>
    </submittedName>
</protein>